<dbReference type="Pfam" id="PF08842">
    <property type="entry name" value="Mfa2"/>
    <property type="match status" value="1"/>
</dbReference>
<dbReference type="RefSeq" id="WP_032587991.1">
    <property type="nucleotide sequence ID" value="NZ_JGCY01000275.1"/>
</dbReference>
<keyword evidence="7" id="KW-0449">Lipoprotein</keyword>
<dbReference type="EMBL" id="JGCY01000275">
    <property type="protein sequence ID" value="EXY74688.1"/>
    <property type="molecule type" value="Genomic_DNA"/>
</dbReference>
<protein>
    <submittedName>
        <fullName evidence="8">Fimbrillin-A associated anchor s Mfa1 and Mfa2 family protein</fullName>
    </submittedName>
</protein>
<keyword evidence="3" id="KW-0732">Signal</keyword>
<proteinExistence type="inferred from homology"/>
<keyword evidence="6" id="KW-0998">Cell outer membrane</keyword>
<accession>A0A015ULB9</accession>
<dbReference type="AlphaFoldDB" id="A0A015ULB9"/>
<sequence>MQVFLHHTIRNLLLAAMAFGATSCEWVKDDLPECPPTELRIGFKYDYHMFGGDVFYEHVGALYVYLFDRDDKFLSLYTETDSEVLGERGYDMVLNDLEPDRYRLVTVAFQKSCEEMYGCEGAKFRMPEMQVGDPIGKLEVTLDREKNTGDGRSYVVHENTPLDTLWMNRTENIVETEFRQTTRTTVDLMRHTKHLTVPLRQVDDPANIDCEDFDISVTDDNGCARHDSSIKENDELLTYTPHNTWTSEYSNGTQAGIQRAAHADLSLARLIYSKQGTENALLTILNKETGETVALVNLPEILVSGRNTAEQGFSAQEYLDREHNYKLDFFLVGDTWQYINVTVGVLSWQIRNQSTDL</sequence>
<reference evidence="8 9" key="1">
    <citation type="submission" date="2014-02" db="EMBL/GenBank/DDBJ databases">
        <authorList>
            <person name="Sears C."/>
            <person name="Carroll K."/>
            <person name="Sack B.R."/>
            <person name="Qadri F."/>
            <person name="Myers L.L."/>
            <person name="Chung G.-T."/>
            <person name="Escheverria P."/>
            <person name="Fraser C.M."/>
            <person name="Sadzewicz L."/>
            <person name="Shefchek K.A."/>
            <person name="Tallon L."/>
            <person name="Das S.P."/>
            <person name="Daugherty S."/>
            <person name="Mongodin E.F."/>
        </authorList>
    </citation>
    <scope>NUCLEOTIDE SEQUENCE [LARGE SCALE GENOMIC DNA]</scope>
    <source>
        <strain evidence="9">3988T(B)14</strain>
    </source>
</reference>
<evidence type="ECO:0000256" key="5">
    <source>
        <dbReference type="ARBA" id="ARBA00023139"/>
    </source>
</evidence>
<evidence type="ECO:0000313" key="8">
    <source>
        <dbReference type="EMBL" id="EXY74688.1"/>
    </source>
</evidence>
<comment type="caution">
    <text evidence="8">The sequence shown here is derived from an EMBL/GenBank/DDBJ whole genome shotgun (WGS) entry which is preliminary data.</text>
</comment>
<evidence type="ECO:0000256" key="3">
    <source>
        <dbReference type="ARBA" id="ARBA00022729"/>
    </source>
</evidence>
<dbReference type="PATRIC" id="fig|1339315.3.peg.2290"/>
<evidence type="ECO:0000256" key="1">
    <source>
        <dbReference type="ARBA" id="ARBA00004442"/>
    </source>
</evidence>
<dbReference type="InterPro" id="IPR014941">
    <property type="entry name" value="FimB/Mfa2/Mfa3"/>
</dbReference>
<keyword evidence="5" id="KW-0564">Palmitate</keyword>
<keyword evidence="4" id="KW-0472">Membrane</keyword>
<comment type="similarity">
    <text evidence="2">Belongs to the bacteroidetes fimbrillin superfamily. FimB/Mfa2 family.</text>
</comment>
<evidence type="ECO:0000256" key="6">
    <source>
        <dbReference type="ARBA" id="ARBA00023237"/>
    </source>
</evidence>
<evidence type="ECO:0000256" key="2">
    <source>
        <dbReference type="ARBA" id="ARBA00007248"/>
    </source>
</evidence>
<organism evidence="8 9">
    <name type="scientific">Bacteroides fragilis str. 3988T(B)14</name>
    <dbReference type="NCBI Taxonomy" id="1339315"/>
    <lineage>
        <taxon>Bacteria</taxon>
        <taxon>Pseudomonadati</taxon>
        <taxon>Bacteroidota</taxon>
        <taxon>Bacteroidia</taxon>
        <taxon>Bacteroidales</taxon>
        <taxon>Bacteroidaceae</taxon>
        <taxon>Bacteroides</taxon>
    </lineage>
</organism>
<gene>
    <name evidence="8" type="ORF">M124_1517</name>
</gene>
<comment type="subcellular location">
    <subcellularLocation>
        <location evidence="1">Cell outer membrane</location>
    </subcellularLocation>
</comment>
<dbReference type="Gene3D" id="2.60.40.2100">
    <property type="match status" value="1"/>
</dbReference>
<dbReference type="Gene3D" id="2.60.40.2090">
    <property type="match status" value="1"/>
</dbReference>
<dbReference type="GO" id="GO:0009279">
    <property type="term" value="C:cell outer membrane"/>
    <property type="evidence" value="ECO:0007669"/>
    <property type="project" value="UniProtKB-SubCell"/>
</dbReference>
<evidence type="ECO:0000256" key="4">
    <source>
        <dbReference type="ARBA" id="ARBA00023136"/>
    </source>
</evidence>
<dbReference type="Proteomes" id="UP000020529">
    <property type="component" value="Unassembled WGS sequence"/>
</dbReference>
<evidence type="ECO:0000256" key="7">
    <source>
        <dbReference type="ARBA" id="ARBA00023288"/>
    </source>
</evidence>
<name>A0A015ULB9_BACFG</name>
<evidence type="ECO:0000313" key="9">
    <source>
        <dbReference type="Proteomes" id="UP000020529"/>
    </source>
</evidence>